<name>A0ABQ4UFW8_9HYPH</name>
<reference evidence="1" key="2">
    <citation type="submission" date="2021-08" db="EMBL/GenBank/DDBJ databases">
        <authorList>
            <person name="Tani A."/>
            <person name="Ola A."/>
            <person name="Ogura Y."/>
            <person name="Katsura K."/>
            <person name="Hayashi T."/>
        </authorList>
    </citation>
    <scope>NUCLEOTIDE SEQUENCE</scope>
    <source>
        <strain evidence="1">NBRC 15686</strain>
    </source>
</reference>
<evidence type="ECO:0008006" key="3">
    <source>
        <dbReference type="Google" id="ProtNLM"/>
    </source>
</evidence>
<dbReference type="InterPro" id="IPR036651">
    <property type="entry name" value="Gln_synt_N_sf"/>
</dbReference>
<sequence>MNWNDVLAVGLVLPEMEAATSYGTPALKVRGTLVTRLRTEDDSLVLLEVPPDESDMLIAADPETFHITPHYEGHAIVLARLAALEPERLRPFLLRRWRAVAPKRLVARFETAQEEA</sequence>
<dbReference type="SUPFAM" id="SSF54368">
    <property type="entry name" value="Glutamine synthetase, N-terminal domain"/>
    <property type="match status" value="1"/>
</dbReference>
<evidence type="ECO:0000313" key="1">
    <source>
        <dbReference type="EMBL" id="GJE66019.1"/>
    </source>
</evidence>
<keyword evidence="2" id="KW-1185">Reference proteome</keyword>
<reference evidence="1" key="1">
    <citation type="journal article" date="2021" name="Front. Microbiol.">
        <title>Comprehensive Comparative Genomics and Phenotyping of Methylobacterium Species.</title>
        <authorList>
            <person name="Alessa O."/>
            <person name="Ogura Y."/>
            <person name="Fujitani Y."/>
            <person name="Takami H."/>
            <person name="Hayashi T."/>
            <person name="Sahin N."/>
            <person name="Tani A."/>
        </authorList>
    </citation>
    <scope>NUCLEOTIDE SEQUENCE</scope>
    <source>
        <strain evidence="1">NBRC 15686</strain>
    </source>
</reference>
<organism evidence="1 2">
    <name type="scientific">Methylorubrum aminovorans</name>
    <dbReference type="NCBI Taxonomy" id="269069"/>
    <lineage>
        <taxon>Bacteria</taxon>
        <taxon>Pseudomonadati</taxon>
        <taxon>Pseudomonadota</taxon>
        <taxon>Alphaproteobacteria</taxon>
        <taxon>Hyphomicrobiales</taxon>
        <taxon>Methylobacteriaceae</taxon>
        <taxon>Methylorubrum</taxon>
    </lineage>
</organism>
<dbReference type="Proteomes" id="UP001055039">
    <property type="component" value="Unassembled WGS sequence"/>
</dbReference>
<dbReference type="EMBL" id="BPRC01000011">
    <property type="protein sequence ID" value="GJE66019.1"/>
    <property type="molecule type" value="Genomic_DNA"/>
</dbReference>
<dbReference type="RefSeq" id="WP_238225560.1">
    <property type="nucleotide sequence ID" value="NZ_BAAADH010000007.1"/>
</dbReference>
<comment type="caution">
    <text evidence="1">The sequence shown here is derived from an EMBL/GenBank/DDBJ whole genome shotgun (WGS) entry which is preliminary data.</text>
</comment>
<proteinExistence type="predicted"/>
<evidence type="ECO:0000313" key="2">
    <source>
        <dbReference type="Proteomes" id="UP001055039"/>
    </source>
</evidence>
<gene>
    <name evidence="1" type="ORF">LNAOJCKE_3233</name>
</gene>
<protein>
    <recommendedName>
        <fullName evidence="3">MmcQ/YjbR family DNA-binding protein</fullName>
    </recommendedName>
</protein>
<accession>A0ABQ4UFW8</accession>